<dbReference type="InterPro" id="IPR000297">
    <property type="entry name" value="PPIase_PpiC"/>
</dbReference>
<evidence type="ECO:0000313" key="13">
    <source>
        <dbReference type="EMBL" id="MBA4723712.1"/>
    </source>
</evidence>
<evidence type="ECO:0000256" key="1">
    <source>
        <dbReference type="ARBA" id="ARBA00004382"/>
    </source>
</evidence>
<evidence type="ECO:0000256" key="4">
    <source>
        <dbReference type="ARBA" id="ARBA00022692"/>
    </source>
</evidence>
<evidence type="ECO:0000256" key="3">
    <source>
        <dbReference type="ARBA" id="ARBA00022519"/>
    </source>
</evidence>
<dbReference type="SUPFAM" id="SSF109998">
    <property type="entry name" value="Triger factor/SurA peptide-binding domain-like"/>
    <property type="match status" value="1"/>
</dbReference>
<keyword evidence="5" id="KW-1133">Transmembrane helix</keyword>
<dbReference type="GO" id="GO:0005886">
    <property type="term" value="C:plasma membrane"/>
    <property type="evidence" value="ECO:0007669"/>
    <property type="project" value="UniProtKB-SubCell"/>
</dbReference>
<evidence type="ECO:0000313" key="14">
    <source>
        <dbReference type="Proteomes" id="UP000585327"/>
    </source>
</evidence>
<evidence type="ECO:0000256" key="10">
    <source>
        <dbReference type="ARBA" id="ARBA00042775"/>
    </source>
</evidence>
<evidence type="ECO:0000256" key="2">
    <source>
        <dbReference type="ARBA" id="ARBA00022475"/>
    </source>
</evidence>
<evidence type="ECO:0000256" key="11">
    <source>
        <dbReference type="PROSITE-ProRule" id="PRU00278"/>
    </source>
</evidence>
<reference evidence="13 14" key="1">
    <citation type="submission" date="2020-06" db="EMBL/GenBank/DDBJ databases">
        <title>Dysbiosis in marine aquaculture revealed through microbiome analysis: reverse ecology for environmental sustainability.</title>
        <authorList>
            <person name="Haro-Moreno J.M."/>
            <person name="Coutinho F.H."/>
            <person name="Zaragoza-Solas A."/>
            <person name="Picazo A."/>
            <person name="Almagro-Moreno S."/>
            <person name="Lopez-Perez M."/>
        </authorList>
    </citation>
    <scope>NUCLEOTIDE SEQUENCE [LARGE SCALE GENOMIC DNA]</scope>
    <source>
        <strain evidence="13">MCMED-G42</strain>
    </source>
</reference>
<keyword evidence="11" id="KW-0413">Isomerase</keyword>
<dbReference type="Pfam" id="PF13624">
    <property type="entry name" value="SurA_N_3"/>
    <property type="match status" value="1"/>
</dbReference>
<dbReference type="SUPFAM" id="SSF54534">
    <property type="entry name" value="FKBP-like"/>
    <property type="match status" value="1"/>
</dbReference>
<keyword evidence="6" id="KW-0472">Membrane</keyword>
<evidence type="ECO:0000256" key="7">
    <source>
        <dbReference type="ARBA" id="ARBA00023186"/>
    </source>
</evidence>
<keyword evidence="2" id="KW-1003">Cell membrane</keyword>
<dbReference type="PROSITE" id="PS50198">
    <property type="entry name" value="PPIC_PPIASE_2"/>
    <property type="match status" value="1"/>
</dbReference>
<comment type="subcellular location">
    <subcellularLocation>
        <location evidence="1">Cell inner membrane</location>
        <topology evidence="1">Single-pass type II membrane protein</topology>
        <orientation evidence="1">Periplasmic side</orientation>
    </subcellularLocation>
</comment>
<protein>
    <recommendedName>
        <fullName evidence="9">Periplasmic chaperone PpiD</fullName>
    </recommendedName>
    <alternativeName>
        <fullName evidence="10">Periplasmic folding chaperone</fullName>
    </alternativeName>
</protein>
<dbReference type="InterPro" id="IPR052029">
    <property type="entry name" value="PpiD_chaperone"/>
</dbReference>
<evidence type="ECO:0000256" key="8">
    <source>
        <dbReference type="ARBA" id="ARBA00038408"/>
    </source>
</evidence>
<evidence type="ECO:0000259" key="12">
    <source>
        <dbReference type="PROSITE" id="PS50198"/>
    </source>
</evidence>
<evidence type="ECO:0000256" key="9">
    <source>
        <dbReference type="ARBA" id="ARBA00040743"/>
    </source>
</evidence>
<feature type="domain" description="PpiC" evidence="12">
    <location>
        <begin position="266"/>
        <end position="365"/>
    </location>
</feature>
<sequence length="626" mass="71161">MESLRNFLSGPRLVVIIALLALPFVFLGTSSLGTVFSGSLGSINGEEVTELDYTVAANIRANKLKETYGEQFNFNELDSQLQVDLIRQELITQKVFLSEARSLGLLNNEEVERAKKSIVQDPSYRDENGNFDEALFEAVANQNGFSKNDYINLSGNINAIEKYRFSLSDSLFQLPNEISKLVNILEKKADIDFVKIDSQSLKDSIKNTLTEQVEYYNNNQELFYEDELRSFQFFSLSSSDYMDKVEIPKDYATNYYEDYLNKTQSNTQKKFSHIMVDKTNYGSDIDALSKIELIKSQLDEGSSFEDLVAEYSEDIVTKDQGGNLDYFEEDVFPEEFGSALRDMQNADVSSIIEIDSSYHILKVTEVLEEKIKTFEEVSSEIIDELISAEALALLNDDFNELDQLSLEGSTINDLATFVSKEIKNSSLQNLSSISAEYDTLITDIVFDDSLELNTPKVVDLDGTIYVLSLSEIKEPELKPFALVQEEVNSSLIEINASIKIAELEKDYLNLSLESEKKTFIEENIFVSNESFKDIKRYSSLLPQDVLRSLFESNPGSELSLSSMNGDHYFITLNAYTYPTDIEKQEVVDQYTPFDTQRLADRMNDIMNDDLFNTAKIDLNEQIFTQE</sequence>
<dbReference type="GO" id="GO:0003755">
    <property type="term" value="F:peptidyl-prolyl cis-trans isomerase activity"/>
    <property type="evidence" value="ECO:0007669"/>
    <property type="project" value="UniProtKB-KW"/>
</dbReference>
<dbReference type="PANTHER" id="PTHR47529">
    <property type="entry name" value="PEPTIDYL-PROLYL CIS-TRANS ISOMERASE D"/>
    <property type="match status" value="1"/>
</dbReference>
<dbReference type="PANTHER" id="PTHR47529:SF1">
    <property type="entry name" value="PERIPLASMIC CHAPERONE PPID"/>
    <property type="match status" value="1"/>
</dbReference>
<dbReference type="EMBL" id="JACETM010000003">
    <property type="protein sequence ID" value="MBA4723712.1"/>
    <property type="molecule type" value="Genomic_DNA"/>
</dbReference>
<keyword evidence="11" id="KW-0697">Rotamase</keyword>
<name>A0A838YMB2_9GAMM</name>
<dbReference type="InterPro" id="IPR027304">
    <property type="entry name" value="Trigger_fact/SurA_dom_sf"/>
</dbReference>
<dbReference type="Proteomes" id="UP000585327">
    <property type="component" value="Unassembled WGS sequence"/>
</dbReference>
<accession>A0A838YMB2</accession>
<keyword evidence="3" id="KW-0997">Cell inner membrane</keyword>
<keyword evidence="4" id="KW-0812">Transmembrane</keyword>
<comment type="similarity">
    <text evidence="8">Belongs to the PpiD chaperone family.</text>
</comment>
<organism evidence="13 14">
    <name type="scientific">SAR86 cluster bacterium</name>
    <dbReference type="NCBI Taxonomy" id="2030880"/>
    <lineage>
        <taxon>Bacteria</taxon>
        <taxon>Pseudomonadati</taxon>
        <taxon>Pseudomonadota</taxon>
        <taxon>Gammaproteobacteria</taxon>
        <taxon>SAR86 cluster</taxon>
    </lineage>
</organism>
<keyword evidence="7" id="KW-0143">Chaperone</keyword>
<proteinExistence type="inferred from homology"/>
<evidence type="ECO:0000256" key="6">
    <source>
        <dbReference type="ARBA" id="ARBA00023136"/>
    </source>
</evidence>
<comment type="caution">
    <text evidence="13">The sequence shown here is derived from an EMBL/GenBank/DDBJ whole genome shotgun (WGS) entry which is preliminary data.</text>
</comment>
<dbReference type="InterPro" id="IPR046357">
    <property type="entry name" value="PPIase_dom_sf"/>
</dbReference>
<dbReference type="Pfam" id="PF13616">
    <property type="entry name" value="Rotamase_3"/>
    <property type="match status" value="1"/>
</dbReference>
<gene>
    <name evidence="13" type="ORF">H2021_00695</name>
</gene>
<dbReference type="AlphaFoldDB" id="A0A838YMB2"/>
<dbReference type="Gene3D" id="3.10.50.40">
    <property type="match status" value="1"/>
</dbReference>
<evidence type="ECO:0000256" key="5">
    <source>
        <dbReference type="ARBA" id="ARBA00022989"/>
    </source>
</evidence>